<proteinExistence type="inferred from homology"/>
<dbReference type="InterPro" id="IPR009318">
    <property type="entry name" value="Gustatory_rcpt"/>
</dbReference>
<feature type="transmembrane region" description="Helical" evidence="8">
    <location>
        <begin position="334"/>
        <end position="356"/>
    </location>
</feature>
<gene>
    <name evidence="9" type="primary">105618400</name>
</gene>
<name>A0A158NCS5_ATTCE</name>
<reference evidence="9" key="2">
    <citation type="submission" date="2016-04" db="UniProtKB">
        <authorList>
            <consortium name="EnsemblMetazoa"/>
        </authorList>
    </citation>
    <scope>IDENTIFICATION</scope>
</reference>
<evidence type="ECO:0000256" key="4">
    <source>
        <dbReference type="ARBA" id="ARBA00022692"/>
    </source>
</evidence>
<dbReference type="PANTHER" id="PTHR21421">
    <property type="entry name" value="GUSTATORY RECEPTOR"/>
    <property type="match status" value="1"/>
</dbReference>
<evidence type="ECO:0000256" key="1">
    <source>
        <dbReference type="ARBA" id="ARBA00004651"/>
    </source>
</evidence>
<dbReference type="KEGG" id="acep:105618400"/>
<evidence type="ECO:0000256" key="6">
    <source>
        <dbReference type="ARBA" id="ARBA00023136"/>
    </source>
</evidence>
<evidence type="ECO:0000313" key="10">
    <source>
        <dbReference type="Proteomes" id="UP000005205"/>
    </source>
</evidence>
<dbReference type="PIRSF" id="PIRSF038981">
    <property type="entry name" value="GRP"/>
    <property type="match status" value="1"/>
</dbReference>
<keyword evidence="6 8" id="KW-0472">Membrane</keyword>
<dbReference type="GO" id="GO:0033041">
    <property type="term" value="F:sweet taste receptor activity"/>
    <property type="evidence" value="ECO:0007669"/>
    <property type="project" value="TreeGrafter"/>
</dbReference>
<evidence type="ECO:0000256" key="7">
    <source>
        <dbReference type="ARBA" id="ARBA00023170"/>
    </source>
</evidence>
<dbReference type="Pfam" id="PF06151">
    <property type="entry name" value="Trehalose_recp"/>
    <property type="match status" value="1"/>
</dbReference>
<dbReference type="InParanoid" id="A0A158NCS5"/>
<feature type="transmembrane region" description="Helical" evidence="8">
    <location>
        <begin position="197"/>
        <end position="214"/>
    </location>
</feature>
<dbReference type="FunCoup" id="A0A158NCS5">
    <property type="interactions" value="41"/>
</dbReference>
<keyword evidence="4 8" id="KW-0812">Transmembrane</keyword>
<organism evidence="9 10">
    <name type="scientific">Atta cephalotes</name>
    <name type="common">Leafcutter ant</name>
    <dbReference type="NCBI Taxonomy" id="12957"/>
    <lineage>
        <taxon>Eukaryota</taxon>
        <taxon>Metazoa</taxon>
        <taxon>Ecdysozoa</taxon>
        <taxon>Arthropoda</taxon>
        <taxon>Hexapoda</taxon>
        <taxon>Insecta</taxon>
        <taxon>Pterygota</taxon>
        <taxon>Neoptera</taxon>
        <taxon>Endopterygota</taxon>
        <taxon>Hymenoptera</taxon>
        <taxon>Apocrita</taxon>
        <taxon>Aculeata</taxon>
        <taxon>Formicoidea</taxon>
        <taxon>Formicidae</taxon>
        <taxon>Myrmicinae</taxon>
        <taxon>Atta</taxon>
    </lineage>
</organism>
<evidence type="ECO:0000256" key="2">
    <source>
        <dbReference type="ARBA" id="ARBA00005327"/>
    </source>
</evidence>
<evidence type="ECO:0000313" key="9">
    <source>
        <dbReference type="EnsemblMetazoa" id="XP_012055333.1"/>
    </source>
</evidence>
<sequence length="475" mass="53772">MHSAYHGYIKLQIIQLYLASSNTLTNHDIHKVRGVLFRSPKNLRNNRFDSMKTDMVVPEMLASVVPPSDIFNPSTDSLHAAMRPIILLAQCFGMFPVCGVNKPDASYLRFTWYHPKIFYAVSIIVGTSILTVTNIHRLVTSGVNSTKMTTFVFFLTTLITAVMFIRLAMHWPCLALTWEKLEREFTSKHRRISKTSLATRFKIVTFVVMLLAFGEHSAAVMAGYTSALECAAYLDDADVAGIYFISQFPQIFTKLSYSLWKGIVIETINILSTFSWNFVDLFLILISIALADQFRQLNSRLFSIRGKAMPEWWWAEARSDYNHLATLTRRVDTYISGIVLMSFAIDLYFICMQLLFSFNPMRGSIRKIYFGFSFGFLLARTTAVSLYAASIHDESRLPAPILYSVTSSGYSNEVSRFLTQVTTDNISLTGMKFFSITRGLVLTVAGTIVTYELVLVQFNSVQQADQTNVTACEVR</sequence>
<evidence type="ECO:0000256" key="8">
    <source>
        <dbReference type="SAM" id="Phobius"/>
    </source>
</evidence>
<protein>
    <recommendedName>
        <fullName evidence="11">Gustatory receptor</fullName>
    </recommendedName>
</protein>
<feature type="transmembrane region" description="Helical" evidence="8">
    <location>
        <begin position="117"/>
        <end position="139"/>
    </location>
</feature>
<keyword evidence="7" id="KW-0675">Receptor</keyword>
<dbReference type="EnsemblMetazoa" id="XM_012199943.1">
    <property type="protein sequence ID" value="XP_012055333.1"/>
    <property type="gene ID" value="LOC105618400"/>
</dbReference>
<reference evidence="10" key="1">
    <citation type="journal article" date="2011" name="PLoS Genet.">
        <title>The genome sequence of the leaf-cutter ant Atta cephalotes reveals insights into its obligate symbiotic lifestyle.</title>
        <authorList>
            <person name="Suen G."/>
            <person name="Teiling C."/>
            <person name="Li L."/>
            <person name="Holt C."/>
            <person name="Abouheif E."/>
            <person name="Bornberg-Bauer E."/>
            <person name="Bouffard P."/>
            <person name="Caldera E.J."/>
            <person name="Cash E."/>
            <person name="Cavanaugh A."/>
            <person name="Denas O."/>
            <person name="Elhaik E."/>
            <person name="Fave M.J."/>
            <person name="Gadau J."/>
            <person name="Gibson J.D."/>
            <person name="Graur D."/>
            <person name="Grubbs K.J."/>
            <person name="Hagen D.E."/>
            <person name="Harkins T.T."/>
            <person name="Helmkampf M."/>
            <person name="Hu H."/>
            <person name="Johnson B.R."/>
            <person name="Kim J."/>
            <person name="Marsh S.E."/>
            <person name="Moeller J.A."/>
            <person name="Munoz-Torres M.C."/>
            <person name="Murphy M.C."/>
            <person name="Naughton M.C."/>
            <person name="Nigam S."/>
            <person name="Overson R."/>
            <person name="Rajakumar R."/>
            <person name="Reese J.T."/>
            <person name="Scott J.J."/>
            <person name="Smith C.R."/>
            <person name="Tao S."/>
            <person name="Tsutsui N.D."/>
            <person name="Viljakainen L."/>
            <person name="Wissler L."/>
            <person name="Yandell M.D."/>
            <person name="Zimmer F."/>
            <person name="Taylor J."/>
            <person name="Slater S.C."/>
            <person name="Clifton S.W."/>
            <person name="Warren W.C."/>
            <person name="Elsik C.G."/>
            <person name="Smith C.D."/>
            <person name="Weinstock G.M."/>
            <person name="Gerardo N.M."/>
            <person name="Currie C.R."/>
        </authorList>
    </citation>
    <scope>NUCLEOTIDE SEQUENCE [LARGE SCALE GENOMIC DNA]</scope>
</reference>
<accession>A0A158NCS5</accession>
<dbReference type="Proteomes" id="UP000005205">
    <property type="component" value="Unassembled WGS sequence"/>
</dbReference>
<dbReference type="OrthoDB" id="5800391at2759"/>
<comment type="subcellular location">
    <subcellularLocation>
        <location evidence="1">Cell membrane</location>
        <topology evidence="1">Multi-pass membrane protein</topology>
    </subcellularLocation>
</comment>
<comment type="similarity">
    <text evidence="2">Belongs to the insect chemoreceptor superfamily. Gustatory receptor (GR) family. Gr5a subfamily.</text>
</comment>
<evidence type="ECO:0000256" key="3">
    <source>
        <dbReference type="ARBA" id="ARBA00022475"/>
    </source>
</evidence>
<dbReference type="PANTHER" id="PTHR21421:SF29">
    <property type="entry name" value="GUSTATORY RECEPTOR 5A FOR TREHALOSE-RELATED"/>
    <property type="match status" value="1"/>
</dbReference>
<feature type="transmembrane region" description="Helical" evidence="8">
    <location>
        <begin position="368"/>
        <end position="389"/>
    </location>
</feature>
<dbReference type="eggNOG" id="ENOG502QTKP">
    <property type="taxonomic scope" value="Eukaryota"/>
</dbReference>
<dbReference type="AlphaFoldDB" id="A0A158NCS5"/>
<keyword evidence="5 8" id="KW-1133">Transmembrane helix</keyword>
<dbReference type="GO" id="GO:0005886">
    <property type="term" value="C:plasma membrane"/>
    <property type="evidence" value="ECO:0007669"/>
    <property type="project" value="UniProtKB-SubCell"/>
</dbReference>
<keyword evidence="10" id="KW-1185">Reference proteome</keyword>
<evidence type="ECO:0008006" key="11">
    <source>
        <dbReference type="Google" id="ProtNLM"/>
    </source>
</evidence>
<keyword evidence="3" id="KW-1003">Cell membrane</keyword>
<dbReference type="EMBL" id="ADTU01011767">
    <property type="status" value="NOT_ANNOTATED_CDS"/>
    <property type="molecule type" value="Genomic_DNA"/>
</dbReference>
<feature type="transmembrane region" description="Helical" evidence="8">
    <location>
        <begin position="268"/>
        <end position="291"/>
    </location>
</feature>
<feature type="transmembrane region" description="Helical" evidence="8">
    <location>
        <begin position="151"/>
        <end position="176"/>
    </location>
</feature>
<evidence type="ECO:0000256" key="5">
    <source>
        <dbReference type="ARBA" id="ARBA00022989"/>
    </source>
</evidence>